<dbReference type="InterPro" id="IPR001680">
    <property type="entry name" value="WD40_rpt"/>
</dbReference>
<evidence type="ECO:0000256" key="1">
    <source>
        <dbReference type="PROSITE-ProRule" id="PRU00221"/>
    </source>
</evidence>
<comment type="caution">
    <text evidence="2">The sequence shown here is derived from an EMBL/GenBank/DDBJ whole genome shotgun (WGS) entry which is preliminary data.</text>
</comment>
<sequence>MNSTGTLIASVSFDTNLRLWQLSDQRAIAIFKTSSKMYCATFSVDGRYILCGGSDNNITEWAVPEYVVLEDTGMEQLSEDSLPMDAEEHMTNKVNSHWFPSLYLLANLHVNP</sequence>
<dbReference type="Proteomes" id="UP000183567">
    <property type="component" value="Unassembled WGS sequence"/>
</dbReference>
<dbReference type="SUPFAM" id="SSF50978">
    <property type="entry name" value="WD40 repeat-like"/>
    <property type="match status" value="1"/>
</dbReference>
<accession>A0A1J8R3J9</accession>
<gene>
    <name evidence="2" type="ORF">AZE42_10868</name>
</gene>
<reference evidence="2 3" key="1">
    <citation type="submission" date="2016-03" db="EMBL/GenBank/DDBJ databases">
        <title>Comparative genomics of the ectomycorrhizal sister species Rhizopogon vinicolor and Rhizopogon vesiculosus (Basidiomycota: Boletales) reveals a divergence of the mating type B locus.</title>
        <authorList>
            <person name="Mujic A.B."/>
            <person name="Kuo A."/>
            <person name="Tritt A."/>
            <person name="Lipzen A."/>
            <person name="Chen C."/>
            <person name="Johnson J."/>
            <person name="Sharma A."/>
            <person name="Barry K."/>
            <person name="Grigoriev I.V."/>
            <person name="Spatafora J.W."/>
        </authorList>
    </citation>
    <scope>NUCLEOTIDE SEQUENCE [LARGE SCALE GENOMIC DNA]</scope>
    <source>
        <strain evidence="2 3">AM-OR11-056</strain>
    </source>
</reference>
<name>A0A1J8R3J9_9AGAM</name>
<dbReference type="InterPro" id="IPR036322">
    <property type="entry name" value="WD40_repeat_dom_sf"/>
</dbReference>
<dbReference type="PROSITE" id="PS50082">
    <property type="entry name" value="WD_REPEATS_2"/>
    <property type="match status" value="1"/>
</dbReference>
<feature type="repeat" description="WD" evidence="1">
    <location>
        <begin position="1"/>
        <end position="30"/>
    </location>
</feature>
<dbReference type="STRING" id="180088.A0A1J8R3J9"/>
<dbReference type="OrthoDB" id="2690379at2759"/>
<dbReference type="EMBL" id="LVVM01002639">
    <property type="protein sequence ID" value="OJA16346.1"/>
    <property type="molecule type" value="Genomic_DNA"/>
</dbReference>
<proteinExistence type="predicted"/>
<dbReference type="Gene3D" id="2.130.10.10">
    <property type="entry name" value="YVTN repeat-like/Quinoprotein amine dehydrogenase"/>
    <property type="match status" value="1"/>
</dbReference>
<organism evidence="2 3">
    <name type="scientific">Rhizopogon vesiculosus</name>
    <dbReference type="NCBI Taxonomy" id="180088"/>
    <lineage>
        <taxon>Eukaryota</taxon>
        <taxon>Fungi</taxon>
        <taxon>Dikarya</taxon>
        <taxon>Basidiomycota</taxon>
        <taxon>Agaricomycotina</taxon>
        <taxon>Agaricomycetes</taxon>
        <taxon>Agaricomycetidae</taxon>
        <taxon>Boletales</taxon>
        <taxon>Suillineae</taxon>
        <taxon>Rhizopogonaceae</taxon>
        <taxon>Rhizopogon</taxon>
    </lineage>
</organism>
<dbReference type="Pfam" id="PF00400">
    <property type="entry name" value="WD40"/>
    <property type="match status" value="1"/>
</dbReference>
<dbReference type="AlphaFoldDB" id="A0A1J8R3J9"/>
<evidence type="ECO:0000313" key="3">
    <source>
        <dbReference type="Proteomes" id="UP000183567"/>
    </source>
</evidence>
<dbReference type="InterPro" id="IPR015943">
    <property type="entry name" value="WD40/YVTN_repeat-like_dom_sf"/>
</dbReference>
<keyword evidence="1" id="KW-0853">WD repeat</keyword>
<keyword evidence="3" id="KW-1185">Reference proteome</keyword>
<evidence type="ECO:0000313" key="2">
    <source>
        <dbReference type="EMBL" id="OJA16346.1"/>
    </source>
</evidence>
<protein>
    <submittedName>
        <fullName evidence="2">Uncharacterized protein</fullName>
    </submittedName>
</protein>